<dbReference type="GO" id="GO:0005886">
    <property type="term" value="C:plasma membrane"/>
    <property type="evidence" value="ECO:0007669"/>
    <property type="project" value="UniProtKB-SubCell"/>
</dbReference>
<dbReference type="Pfam" id="PF01203">
    <property type="entry name" value="T2SSN"/>
    <property type="match status" value="1"/>
</dbReference>
<dbReference type="InterPro" id="IPR022792">
    <property type="entry name" value="T2SS_protein-GspN"/>
</dbReference>
<keyword evidence="5" id="KW-1003">Cell membrane</keyword>
<evidence type="ECO:0000313" key="12">
    <source>
        <dbReference type="Proteomes" id="UP000286976"/>
    </source>
</evidence>
<name>A0A432X805_9GAMM</name>
<evidence type="ECO:0000256" key="2">
    <source>
        <dbReference type="ARBA" id="ARBA00007208"/>
    </source>
</evidence>
<evidence type="ECO:0000256" key="3">
    <source>
        <dbReference type="ARBA" id="ARBA00021563"/>
    </source>
</evidence>
<dbReference type="RefSeq" id="WP_126757210.1">
    <property type="nucleotide sequence ID" value="NZ_PIPQ01000002.1"/>
</dbReference>
<keyword evidence="9" id="KW-0472">Membrane</keyword>
<dbReference type="Proteomes" id="UP000286976">
    <property type="component" value="Unassembled WGS sequence"/>
</dbReference>
<keyword evidence="7" id="KW-0812">Transmembrane</keyword>
<evidence type="ECO:0000313" key="11">
    <source>
        <dbReference type="EMBL" id="RUO42993.1"/>
    </source>
</evidence>
<evidence type="ECO:0000256" key="8">
    <source>
        <dbReference type="ARBA" id="ARBA00022927"/>
    </source>
</evidence>
<dbReference type="EMBL" id="PIPQ01000002">
    <property type="protein sequence ID" value="RUO42993.1"/>
    <property type="molecule type" value="Genomic_DNA"/>
</dbReference>
<organism evidence="11 12">
    <name type="scientific">Aliidiomarina taiwanensis</name>
    <dbReference type="NCBI Taxonomy" id="946228"/>
    <lineage>
        <taxon>Bacteria</taxon>
        <taxon>Pseudomonadati</taxon>
        <taxon>Pseudomonadota</taxon>
        <taxon>Gammaproteobacteria</taxon>
        <taxon>Alteromonadales</taxon>
        <taxon>Idiomarinaceae</taxon>
        <taxon>Aliidiomarina</taxon>
    </lineage>
</organism>
<evidence type="ECO:0000256" key="5">
    <source>
        <dbReference type="ARBA" id="ARBA00022475"/>
    </source>
</evidence>
<gene>
    <name evidence="11" type="ORF">CWE15_06215</name>
</gene>
<sequence>MVKQNKRKNRIGLALVISVYLVGLLVFLPARLVMALAPLPEHVQLQGVQGTLWKGQAQQIRIQHQYMEQVSWDVFPLALLAGQLAADIQIGQSPVNPVRGQAHVVMSLSGQQLTLTDARFQGELGHLARWLDIPDLVPLQGEVVLGVTEFALGQPICSHLNARLAAYEVETLMGTRWQALGDYSMQLACSNGLVQVDMDPSNYLGLRVQGDFAPGNVDLAVTMQPTAMAPTAIHDLLQLVGRPNQQGQYSFRFQL</sequence>
<dbReference type="AlphaFoldDB" id="A0A432X805"/>
<reference evidence="11 12" key="1">
    <citation type="journal article" date="2011" name="Front. Microbiol.">
        <title>Genomic signatures of strain selection and enhancement in Bacillus atrophaeus var. globigii, a historical biowarfare simulant.</title>
        <authorList>
            <person name="Gibbons H.S."/>
            <person name="Broomall S.M."/>
            <person name="McNew L.A."/>
            <person name="Daligault H."/>
            <person name="Chapman C."/>
            <person name="Bruce D."/>
            <person name="Karavis M."/>
            <person name="Krepps M."/>
            <person name="McGregor P.A."/>
            <person name="Hong C."/>
            <person name="Park K.H."/>
            <person name="Akmal A."/>
            <person name="Feldman A."/>
            <person name="Lin J.S."/>
            <person name="Chang W.E."/>
            <person name="Higgs B.W."/>
            <person name="Demirev P."/>
            <person name="Lindquist J."/>
            <person name="Liem A."/>
            <person name="Fochler E."/>
            <person name="Read T.D."/>
            <person name="Tapia R."/>
            <person name="Johnson S."/>
            <person name="Bishop-Lilly K.A."/>
            <person name="Detter C."/>
            <person name="Han C."/>
            <person name="Sozhamannan S."/>
            <person name="Rosenzweig C.N."/>
            <person name="Skowronski E.W."/>
        </authorList>
    </citation>
    <scope>NUCLEOTIDE SEQUENCE [LARGE SCALE GENOMIC DNA]</scope>
    <source>
        <strain evidence="11 12">AIT1</strain>
    </source>
</reference>
<evidence type="ECO:0000256" key="4">
    <source>
        <dbReference type="ARBA" id="ARBA00022448"/>
    </source>
</evidence>
<comment type="similarity">
    <text evidence="2">Belongs to the GSP N family.</text>
</comment>
<dbReference type="GO" id="GO:0015628">
    <property type="term" value="P:protein secretion by the type II secretion system"/>
    <property type="evidence" value="ECO:0007669"/>
    <property type="project" value="InterPro"/>
</dbReference>
<dbReference type="OrthoDB" id="6118198at2"/>
<keyword evidence="4" id="KW-0813">Transport</keyword>
<evidence type="ECO:0000256" key="1">
    <source>
        <dbReference type="ARBA" id="ARBA00004533"/>
    </source>
</evidence>
<evidence type="ECO:0000256" key="6">
    <source>
        <dbReference type="ARBA" id="ARBA00022519"/>
    </source>
</evidence>
<evidence type="ECO:0000256" key="7">
    <source>
        <dbReference type="ARBA" id="ARBA00022692"/>
    </source>
</evidence>
<keyword evidence="12" id="KW-1185">Reference proteome</keyword>
<evidence type="ECO:0000256" key="10">
    <source>
        <dbReference type="ARBA" id="ARBA00030772"/>
    </source>
</evidence>
<dbReference type="GO" id="GO:0015627">
    <property type="term" value="C:type II protein secretion system complex"/>
    <property type="evidence" value="ECO:0007669"/>
    <property type="project" value="InterPro"/>
</dbReference>
<comment type="caution">
    <text evidence="11">The sequence shown here is derived from an EMBL/GenBank/DDBJ whole genome shotgun (WGS) entry which is preliminary data.</text>
</comment>
<accession>A0A432X805</accession>
<keyword evidence="6" id="KW-0997">Cell inner membrane</keyword>
<keyword evidence="8" id="KW-0653">Protein transport</keyword>
<comment type="subcellular location">
    <subcellularLocation>
        <location evidence="1">Cell inner membrane</location>
    </subcellularLocation>
</comment>
<protein>
    <recommendedName>
        <fullName evidence="3">Type II secretion system protein N</fullName>
    </recommendedName>
    <alternativeName>
        <fullName evidence="10">General secretion pathway protein N</fullName>
    </alternativeName>
</protein>
<proteinExistence type="inferred from homology"/>
<evidence type="ECO:0000256" key="9">
    <source>
        <dbReference type="ARBA" id="ARBA00023136"/>
    </source>
</evidence>